<organism evidence="1 2">
    <name type="scientific">Heterodera trifolii</name>
    <dbReference type="NCBI Taxonomy" id="157864"/>
    <lineage>
        <taxon>Eukaryota</taxon>
        <taxon>Metazoa</taxon>
        <taxon>Ecdysozoa</taxon>
        <taxon>Nematoda</taxon>
        <taxon>Chromadorea</taxon>
        <taxon>Rhabditida</taxon>
        <taxon>Tylenchina</taxon>
        <taxon>Tylenchomorpha</taxon>
        <taxon>Tylenchoidea</taxon>
        <taxon>Heteroderidae</taxon>
        <taxon>Heteroderinae</taxon>
        <taxon>Heterodera</taxon>
    </lineage>
</organism>
<dbReference type="AlphaFoldDB" id="A0ABD2LDE0"/>
<proteinExistence type="predicted"/>
<sequence>MFIISQTSAGQPTNTIRRSVEALQRKHQGMQHCLSACGQISGIGWEDNCSSLLSTSLCFYFRSVQSFYSNYEGASSSAPPTAPRKRPVLPPNTIMLSPTYITMEHEFLLLGYHNLPEAIFYTSFIIKSYFILILASQQAKWKGETR</sequence>
<reference evidence="1 2" key="1">
    <citation type="submission" date="2024-10" db="EMBL/GenBank/DDBJ databases">
        <authorList>
            <person name="Kim D."/>
        </authorList>
    </citation>
    <scope>NUCLEOTIDE SEQUENCE [LARGE SCALE GENOMIC DNA]</scope>
    <source>
        <strain evidence="1">BH-2024</strain>
    </source>
</reference>
<dbReference type="Proteomes" id="UP001620626">
    <property type="component" value="Unassembled WGS sequence"/>
</dbReference>
<evidence type="ECO:0000313" key="1">
    <source>
        <dbReference type="EMBL" id="KAL3113206.1"/>
    </source>
</evidence>
<comment type="caution">
    <text evidence="1">The sequence shown here is derived from an EMBL/GenBank/DDBJ whole genome shotgun (WGS) entry which is preliminary data.</text>
</comment>
<evidence type="ECO:0000313" key="2">
    <source>
        <dbReference type="Proteomes" id="UP001620626"/>
    </source>
</evidence>
<accession>A0ABD2LDE0</accession>
<gene>
    <name evidence="1" type="ORF">niasHT_018360</name>
</gene>
<dbReference type="EMBL" id="JBICBT010000452">
    <property type="protein sequence ID" value="KAL3113206.1"/>
    <property type="molecule type" value="Genomic_DNA"/>
</dbReference>
<name>A0ABD2LDE0_9BILA</name>
<keyword evidence="2" id="KW-1185">Reference proteome</keyword>
<protein>
    <submittedName>
        <fullName evidence="1">Uncharacterized protein</fullName>
    </submittedName>
</protein>